<dbReference type="EMBL" id="OMOQ01000001">
    <property type="protein sequence ID" value="SPH18416.1"/>
    <property type="molecule type" value="Genomic_DNA"/>
</dbReference>
<evidence type="ECO:0000256" key="1">
    <source>
        <dbReference type="SAM" id="Phobius"/>
    </source>
</evidence>
<feature type="transmembrane region" description="Helical" evidence="1">
    <location>
        <begin position="87"/>
        <end position="105"/>
    </location>
</feature>
<dbReference type="RefSeq" id="WP_108852742.1">
    <property type="nucleotide sequence ID" value="NZ_OMOQ01000001.1"/>
</dbReference>
<dbReference type="Proteomes" id="UP000244924">
    <property type="component" value="Unassembled WGS sequence"/>
</dbReference>
<keyword evidence="1" id="KW-1133">Transmembrane helix</keyword>
<feature type="transmembrane region" description="Helical" evidence="1">
    <location>
        <begin position="53"/>
        <end position="75"/>
    </location>
</feature>
<organism evidence="3 4">
    <name type="scientific">Albidovulum aquaemixtae</name>
    <dbReference type="NCBI Taxonomy" id="1542388"/>
    <lineage>
        <taxon>Bacteria</taxon>
        <taxon>Pseudomonadati</taxon>
        <taxon>Pseudomonadota</taxon>
        <taxon>Alphaproteobacteria</taxon>
        <taxon>Rhodobacterales</taxon>
        <taxon>Paracoccaceae</taxon>
        <taxon>Albidovulum</taxon>
    </lineage>
</organism>
<dbReference type="InterPro" id="IPR012429">
    <property type="entry name" value="HGSNAT_cat"/>
</dbReference>
<keyword evidence="1" id="KW-0812">Transmembrane</keyword>
<proteinExistence type="predicted"/>
<keyword evidence="1" id="KW-0472">Membrane</keyword>
<feature type="transmembrane region" description="Helical" evidence="1">
    <location>
        <begin position="136"/>
        <end position="152"/>
    </location>
</feature>
<evidence type="ECO:0000313" key="3">
    <source>
        <dbReference type="EMBL" id="SPH18416.1"/>
    </source>
</evidence>
<gene>
    <name evidence="3" type="ORF">DEA8626_01954</name>
</gene>
<evidence type="ECO:0000259" key="2">
    <source>
        <dbReference type="Pfam" id="PF07786"/>
    </source>
</evidence>
<reference evidence="3 4" key="1">
    <citation type="submission" date="2018-03" db="EMBL/GenBank/DDBJ databases">
        <authorList>
            <person name="Keele B.F."/>
        </authorList>
    </citation>
    <scope>NUCLEOTIDE SEQUENCE [LARGE SCALE GENOMIC DNA]</scope>
    <source>
        <strain evidence="3 4">CECT 8626</strain>
    </source>
</reference>
<sequence>MDAATDRAGGGGRIAAIDIARTVALIGMVVYHFTYDLQNFGLIAPSTATTGGWAIFARVVAGSFLFLAGVSLWLAHGRGIRWLAFRRRLVIVALAAALITVATWLAMPDRFVFFGILHSIAFASLIGLAFLRVPAPLTLAIAAAIVALRLYGQSVDFDAPWFAWTGLAANPPGSIDFVPPFPWLASCLAGIALARLATRTGLWDRLRSAERAIPTRAAHVLAWPGRHSLPIYLIHQPVLIGLIWAATRAFG</sequence>
<name>A0A2R8B747_9RHOB</name>
<feature type="transmembrane region" description="Helical" evidence="1">
    <location>
        <begin position="111"/>
        <end position="131"/>
    </location>
</feature>
<dbReference type="Pfam" id="PF07786">
    <property type="entry name" value="HGSNAT_cat"/>
    <property type="match status" value="1"/>
</dbReference>
<accession>A0A2R8B747</accession>
<keyword evidence="4" id="KW-1185">Reference proteome</keyword>
<dbReference type="OrthoDB" id="9807591at2"/>
<evidence type="ECO:0000313" key="4">
    <source>
        <dbReference type="Proteomes" id="UP000244924"/>
    </source>
</evidence>
<protein>
    <recommendedName>
        <fullName evidence="2">Heparan-alpha-glucosaminide N-acetyltransferase catalytic domain-containing protein</fullName>
    </recommendedName>
</protein>
<feature type="transmembrane region" description="Helical" evidence="1">
    <location>
        <begin position="12"/>
        <end position="33"/>
    </location>
</feature>
<dbReference type="AlphaFoldDB" id="A0A2R8B747"/>
<feature type="transmembrane region" description="Helical" evidence="1">
    <location>
        <begin position="181"/>
        <end position="198"/>
    </location>
</feature>
<feature type="domain" description="Heparan-alpha-glucosaminide N-acetyltransferase catalytic" evidence="2">
    <location>
        <begin position="13"/>
        <end position="237"/>
    </location>
</feature>